<dbReference type="EMBL" id="CM055749">
    <property type="protein sequence ID" value="KAJ7994554.1"/>
    <property type="molecule type" value="Genomic_DNA"/>
</dbReference>
<dbReference type="Proteomes" id="UP001157502">
    <property type="component" value="Chromosome 22"/>
</dbReference>
<sequence>MKQPAVTKADLIDSTTPASLLQASASAKATPSFTNSGRSLPSQQKNGPMDRDSQQKSGRTGTKSQSKNGRENMKPSQPENGRSWTATMEAVEASAQGKPSTHGETPCTKSLTSTASSTVDKKHPNQRGAPKSLAVETSPAKDANVNAKKPKGLKAKFGGWSRLKKHMVVEAEQPEFPEPESRDVKDNTKAKVLSKSGGASANVKDHSEKDKKLMRESEVPRAMKMWDAMLFQMFSTKDAILHQIKAGKTSDSSDKTKTTKNKPDKKDKDIQQPEDELEIVPSFANRLPVLLYSPRFNARKLKEAVEKPLLKMSAVFERGLMNRKNQDGDGKDFNKTARGFGPSKTTDV</sequence>
<protein>
    <submittedName>
        <fullName evidence="1">Uncharacterized protein</fullName>
    </submittedName>
</protein>
<comment type="caution">
    <text evidence="1">The sequence shown here is derived from an EMBL/GenBank/DDBJ whole genome shotgun (WGS) entry which is preliminary data.</text>
</comment>
<reference evidence="1" key="1">
    <citation type="submission" date="2021-05" db="EMBL/GenBank/DDBJ databases">
        <authorList>
            <person name="Pan Q."/>
            <person name="Jouanno E."/>
            <person name="Zahm M."/>
            <person name="Klopp C."/>
            <person name="Cabau C."/>
            <person name="Louis A."/>
            <person name="Berthelot C."/>
            <person name="Parey E."/>
            <person name="Roest Crollius H."/>
            <person name="Montfort J."/>
            <person name="Robinson-Rechavi M."/>
            <person name="Bouchez O."/>
            <person name="Lampietro C."/>
            <person name="Lopez Roques C."/>
            <person name="Donnadieu C."/>
            <person name="Postlethwait J."/>
            <person name="Bobe J."/>
            <person name="Dillon D."/>
            <person name="Chandos A."/>
            <person name="von Hippel F."/>
            <person name="Guiguen Y."/>
        </authorList>
    </citation>
    <scope>NUCLEOTIDE SEQUENCE</scope>
    <source>
        <strain evidence="1">YG-Jan2019</strain>
    </source>
</reference>
<evidence type="ECO:0000313" key="1">
    <source>
        <dbReference type="EMBL" id="KAJ7994554.1"/>
    </source>
</evidence>
<organism evidence="1 2">
    <name type="scientific">Dallia pectoralis</name>
    <name type="common">Alaska blackfish</name>
    <dbReference type="NCBI Taxonomy" id="75939"/>
    <lineage>
        <taxon>Eukaryota</taxon>
        <taxon>Metazoa</taxon>
        <taxon>Chordata</taxon>
        <taxon>Craniata</taxon>
        <taxon>Vertebrata</taxon>
        <taxon>Euteleostomi</taxon>
        <taxon>Actinopterygii</taxon>
        <taxon>Neopterygii</taxon>
        <taxon>Teleostei</taxon>
        <taxon>Protacanthopterygii</taxon>
        <taxon>Esociformes</taxon>
        <taxon>Umbridae</taxon>
        <taxon>Dallia</taxon>
    </lineage>
</organism>
<keyword evidence="2" id="KW-1185">Reference proteome</keyword>
<gene>
    <name evidence="1" type="ORF">DPEC_G00250670</name>
</gene>
<accession>A0ACC2FSY9</accession>
<name>A0ACC2FSY9_DALPE</name>
<evidence type="ECO:0000313" key="2">
    <source>
        <dbReference type="Proteomes" id="UP001157502"/>
    </source>
</evidence>
<proteinExistence type="predicted"/>